<evidence type="ECO:0000313" key="1">
    <source>
        <dbReference type="EMBL" id="TDQ29233.1"/>
    </source>
</evidence>
<accession>A0A4R6TH89</accession>
<dbReference type="OrthoDB" id="9813840at2"/>
<gene>
    <name evidence="1" type="ORF">CLV82_2687</name>
</gene>
<dbReference type="NCBIfam" id="TIGR04131">
    <property type="entry name" value="Bac_Flav_CTERM"/>
    <property type="match status" value="1"/>
</dbReference>
<proteinExistence type="predicted"/>
<dbReference type="AlphaFoldDB" id="A0A4R6TH89"/>
<comment type="caution">
    <text evidence="1">The sequence shown here is derived from an EMBL/GenBank/DDBJ whole genome shotgun (WGS) entry which is preliminary data.</text>
</comment>
<dbReference type="RefSeq" id="WP_133644817.1">
    <property type="nucleotide sequence ID" value="NZ_SNYI01000003.1"/>
</dbReference>
<dbReference type="Gene3D" id="2.60.40.10">
    <property type="entry name" value="Immunoglobulins"/>
    <property type="match status" value="3"/>
</dbReference>
<dbReference type="Proteomes" id="UP000295468">
    <property type="component" value="Unassembled WGS sequence"/>
</dbReference>
<evidence type="ECO:0000313" key="2">
    <source>
        <dbReference type="Proteomes" id="UP000295468"/>
    </source>
</evidence>
<dbReference type="Pfam" id="PF13585">
    <property type="entry name" value="CHU_C"/>
    <property type="match status" value="1"/>
</dbReference>
<dbReference type="InterPro" id="IPR013783">
    <property type="entry name" value="Ig-like_fold"/>
</dbReference>
<dbReference type="InterPro" id="IPR026341">
    <property type="entry name" value="T9SS_type_B"/>
</dbReference>
<keyword evidence="2" id="KW-1185">Reference proteome</keyword>
<dbReference type="EMBL" id="SNYI01000003">
    <property type="protein sequence ID" value="TDQ29233.1"/>
    <property type="molecule type" value="Genomic_DNA"/>
</dbReference>
<name>A0A4R6TH89_9FLAO</name>
<sequence>MLKKLLPYIVLLLGYAVIGQECPTPVLIDPLAGATNVPVNTTIRWNRVNGVPGYTISIGTTPSGTEILNNQSVGSATSYTPPLGLPANTQVYVTITLFFFEEGVADITCASETFRTEEVTSPPPCTLLSFPEDGATGVNVGVNLRWSYSPTATAYRLQLGTSPGASDVLDVDTGNTLSYNPPADLPENTLLFARVIARNENGSATACTEINFTTGAIAQLPGCTSLVSPQDGETGISLTPFLEWQAVAGADGYRVTIGNSPFTAEILDGVRFFTNSSAIINLEANRTFFITIIPFNEAGEAIGCEQQSFSTILGCGPYLDPASGELVTLNPVLSLPDTISFCENEAPWVLEAPDQADGFRWYQEGSDGQYRVISDTREVTLSGTGMYRYEAYNLSNDPVEPASCPSFKEFEVVSSELPTITNLDLQEDGENIRIRIEVSGSGNYEYSLDSPDGPFQDNPLFTGVTPGSYTVYVRDRNGCGIVSARLNEPELSEGFPRFFSPNQDGINDYWQFTPVPGLDAVPLERIEIYDRYGKYLFRVLPGSQGWDGSYNGRALPGGTYWYKALDIEKKIFTGYFTLKR</sequence>
<protein>
    <submittedName>
        <fullName evidence="1">Gliding motility-associated-like protein</fullName>
    </submittedName>
</protein>
<reference evidence="1 2" key="1">
    <citation type="submission" date="2019-03" db="EMBL/GenBank/DDBJ databases">
        <title>Genomic Encyclopedia of Archaeal and Bacterial Type Strains, Phase II (KMG-II): from individual species to whole genera.</title>
        <authorList>
            <person name="Goeker M."/>
        </authorList>
    </citation>
    <scope>NUCLEOTIDE SEQUENCE [LARGE SCALE GENOMIC DNA]</scope>
    <source>
        <strain evidence="1 2">DSM 18435</strain>
    </source>
</reference>
<organism evidence="1 2">
    <name type="scientific">Zeaxanthinibacter enoshimensis</name>
    <dbReference type="NCBI Taxonomy" id="392009"/>
    <lineage>
        <taxon>Bacteria</taxon>
        <taxon>Pseudomonadati</taxon>
        <taxon>Bacteroidota</taxon>
        <taxon>Flavobacteriia</taxon>
        <taxon>Flavobacteriales</taxon>
        <taxon>Flavobacteriaceae</taxon>
        <taxon>Zeaxanthinibacter</taxon>
    </lineage>
</organism>